<feature type="non-terminal residue" evidence="2">
    <location>
        <position position="49"/>
    </location>
</feature>
<gene>
    <name evidence="2" type="ORF">AVDCRST_MAG27-2382</name>
</gene>
<protein>
    <submittedName>
        <fullName evidence="2">Uncharacterized protein</fullName>
    </submittedName>
</protein>
<sequence>WQHLPGRCGGGCAPQGPRALIRRKPKLFRSGSAMAMCRPTPSNGRIDKN</sequence>
<dbReference type="AlphaFoldDB" id="A0A6J4IQ65"/>
<feature type="region of interest" description="Disordered" evidence="1">
    <location>
        <begin position="1"/>
        <end position="22"/>
    </location>
</feature>
<evidence type="ECO:0000256" key="1">
    <source>
        <dbReference type="SAM" id="MobiDB-lite"/>
    </source>
</evidence>
<organism evidence="2">
    <name type="scientific">uncultured Craurococcus sp</name>
    <dbReference type="NCBI Taxonomy" id="1135998"/>
    <lineage>
        <taxon>Bacteria</taxon>
        <taxon>Pseudomonadati</taxon>
        <taxon>Pseudomonadota</taxon>
        <taxon>Alphaproteobacteria</taxon>
        <taxon>Acetobacterales</taxon>
        <taxon>Acetobacteraceae</taxon>
        <taxon>Craurococcus</taxon>
        <taxon>environmental samples</taxon>
    </lineage>
</organism>
<evidence type="ECO:0000313" key="2">
    <source>
        <dbReference type="EMBL" id="CAA9257020.1"/>
    </source>
</evidence>
<dbReference type="EMBL" id="CADCTD010000094">
    <property type="protein sequence ID" value="CAA9257020.1"/>
    <property type="molecule type" value="Genomic_DNA"/>
</dbReference>
<reference evidence="2" key="1">
    <citation type="submission" date="2020-02" db="EMBL/GenBank/DDBJ databases">
        <authorList>
            <person name="Meier V. D."/>
        </authorList>
    </citation>
    <scope>NUCLEOTIDE SEQUENCE</scope>
    <source>
        <strain evidence="2">AVDCRST_MAG27</strain>
    </source>
</reference>
<proteinExistence type="predicted"/>
<accession>A0A6J4IQ65</accession>
<feature type="non-terminal residue" evidence="2">
    <location>
        <position position="1"/>
    </location>
</feature>
<name>A0A6J4IQ65_9PROT</name>